<keyword evidence="3" id="KW-0808">Transferase</keyword>
<dbReference type="EMBL" id="ML996573">
    <property type="protein sequence ID" value="KAF2757513.1"/>
    <property type="molecule type" value="Genomic_DNA"/>
</dbReference>
<feature type="compositionally biased region" description="Polar residues" evidence="1">
    <location>
        <begin position="164"/>
        <end position="173"/>
    </location>
</feature>
<dbReference type="SUPFAM" id="SSF56112">
    <property type="entry name" value="Protein kinase-like (PK-like)"/>
    <property type="match status" value="1"/>
</dbReference>
<dbReference type="PROSITE" id="PS50011">
    <property type="entry name" value="PROTEIN_KINASE_DOM"/>
    <property type="match status" value="1"/>
</dbReference>
<dbReference type="AlphaFoldDB" id="A0A6A6W4G9"/>
<sequence>MSRRDVLALLRQSSSALAYLHDQKPLIVHRDVKPENILVLSRSPFHIKLSDFGLAKAGSFLETNCGTPRYIAPEISRSDYGESRRYTCAVDIWSLGVVVLEYGYSLPRYDRNSRLSRAEQIIEGLKKWKSDTDGVFNVLSGMLVIDPKQRLSAKECLERAQGLEGSQTPTQTPRPMPSERQQREVEPPKPTAIDPTALKRPVSPKLEGDIRQQRTSRPIQDAEVQGHSKPGAQEHARPDVPGHARDEVPRHTDALTTTEKRKRVTGTLSSSERRAKRTVT</sequence>
<dbReference type="GeneID" id="54482385"/>
<dbReference type="Gene3D" id="1.10.510.10">
    <property type="entry name" value="Transferase(Phosphotransferase) domain 1"/>
    <property type="match status" value="1"/>
</dbReference>
<accession>A0A6A6W4G9</accession>
<dbReference type="InterPro" id="IPR008271">
    <property type="entry name" value="Ser/Thr_kinase_AS"/>
</dbReference>
<dbReference type="RefSeq" id="XP_033599964.1">
    <property type="nucleotide sequence ID" value="XM_033741331.1"/>
</dbReference>
<feature type="compositionally biased region" description="Basic and acidic residues" evidence="1">
    <location>
        <begin position="232"/>
        <end position="253"/>
    </location>
</feature>
<organism evidence="3 4">
    <name type="scientific">Pseudovirgaria hyperparasitica</name>
    <dbReference type="NCBI Taxonomy" id="470096"/>
    <lineage>
        <taxon>Eukaryota</taxon>
        <taxon>Fungi</taxon>
        <taxon>Dikarya</taxon>
        <taxon>Ascomycota</taxon>
        <taxon>Pezizomycotina</taxon>
        <taxon>Dothideomycetes</taxon>
        <taxon>Dothideomycetes incertae sedis</taxon>
        <taxon>Acrospermales</taxon>
        <taxon>Acrospermaceae</taxon>
        <taxon>Pseudovirgaria</taxon>
    </lineage>
</organism>
<dbReference type="Pfam" id="PF00069">
    <property type="entry name" value="Pkinase"/>
    <property type="match status" value="1"/>
</dbReference>
<keyword evidence="4" id="KW-1185">Reference proteome</keyword>
<dbReference type="PANTHER" id="PTHR44167">
    <property type="entry name" value="OVARIAN-SPECIFIC SERINE/THREONINE-PROTEIN KINASE LOK-RELATED"/>
    <property type="match status" value="1"/>
</dbReference>
<evidence type="ECO:0000313" key="3">
    <source>
        <dbReference type="EMBL" id="KAF2757513.1"/>
    </source>
</evidence>
<reference evidence="3" key="1">
    <citation type="journal article" date="2020" name="Stud. Mycol.">
        <title>101 Dothideomycetes genomes: a test case for predicting lifestyles and emergence of pathogens.</title>
        <authorList>
            <person name="Haridas S."/>
            <person name="Albert R."/>
            <person name="Binder M."/>
            <person name="Bloem J."/>
            <person name="Labutti K."/>
            <person name="Salamov A."/>
            <person name="Andreopoulos B."/>
            <person name="Baker S."/>
            <person name="Barry K."/>
            <person name="Bills G."/>
            <person name="Bluhm B."/>
            <person name="Cannon C."/>
            <person name="Castanera R."/>
            <person name="Culley D."/>
            <person name="Daum C."/>
            <person name="Ezra D."/>
            <person name="Gonzalez J."/>
            <person name="Henrissat B."/>
            <person name="Kuo A."/>
            <person name="Liang C."/>
            <person name="Lipzen A."/>
            <person name="Lutzoni F."/>
            <person name="Magnuson J."/>
            <person name="Mondo S."/>
            <person name="Nolan M."/>
            <person name="Ohm R."/>
            <person name="Pangilinan J."/>
            <person name="Park H.-J."/>
            <person name="Ramirez L."/>
            <person name="Alfaro M."/>
            <person name="Sun H."/>
            <person name="Tritt A."/>
            <person name="Yoshinaga Y."/>
            <person name="Zwiers L.-H."/>
            <person name="Turgeon B."/>
            <person name="Goodwin S."/>
            <person name="Spatafora J."/>
            <person name="Crous P."/>
            <person name="Grigoriev I."/>
        </authorList>
    </citation>
    <scope>NUCLEOTIDE SEQUENCE</scope>
    <source>
        <strain evidence="3">CBS 121739</strain>
    </source>
</reference>
<dbReference type="InterPro" id="IPR011009">
    <property type="entry name" value="Kinase-like_dom_sf"/>
</dbReference>
<gene>
    <name evidence="3" type="ORF">EJ05DRAFT_392364</name>
</gene>
<dbReference type="GO" id="GO:0005634">
    <property type="term" value="C:nucleus"/>
    <property type="evidence" value="ECO:0007669"/>
    <property type="project" value="TreeGrafter"/>
</dbReference>
<evidence type="ECO:0000313" key="4">
    <source>
        <dbReference type="Proteomes" id="UP000799437"/>
    </source>
</evidence>
<dbReference type="InterPro" id="IPR000719">
    <property type="entry name" value="Prot_kinase_dom"/>
</dbReference>
<dbReference type="PROSITE" id="PS00108">
    <property type="entry name" value="PROTEIN_KINASE_ST"/>
    <property type="match status" value="1"/>
</dbReference>
<keyword evidence="3" id="KW-0418">Kinase</keyword>
<dbReference type="PANTHER" id="PTHR44167:SF24">
    <property type="entry name" value="SERINE_THREONINE-PROTEIN KINASE CHK2"/>
    <property type="match status" value="1"/>
</dbReference>
<dbReference type="SMART" id="SM00220">
    <property type="entry name" value="S_TKc"/>
    <property type="match status" value="1"/>
</dbReference>
<dbReference type="Proteomes" id="UP000799437">
    <property type="component" value="Unassembled WGS sequence"/>
</dbReference>
<name>A0A6A6W4G9_9PEZI</name>
<evidence type="ECO:0000256" key="1">
    <source>
        <dbReference type="SAM" id="MobiDB-lite"/>
    </source>
</evidence>
<evidence type="ECO:0000259" key="2">
    <source>
        <dbReference type="PROSITE" id="PS50011"/>
    </source>
</evidence>
<proteinExistence type="predicted"/>
<dbReference type="GO" id="GO:0044773">
    <property type="term" value="P:mitotic DNA damage checkpoint signaling"/>
    <property type="evidence" value="ECO:0007669"/>
    <property type="project" value="TreeGrafter"/>
</dbReference>
<dbReference type="GO" id="GO:0005524">
    <property type="term" value="F:ATP binding"/>
    <property type="evidence" value="ECO:0007669"/>
    <property type="project" value="InterPro"/>
</dbReference>
<protein>
    <submittedName>
        <fullName evidence="3">Kinase-like protein</fullName>
    </submittedName>
</protein>
<feature type="region of interest" description="Disordered" evidence="1">
    <location>
        <begin position="160"/>
        <end position="280"/>
    </location>
</feature>
<dbReference type="GO" id="GO:0004674">
    <property type="term" value="F:protein serine/threonine kinase activity"/>
    <property type="evidence" value="ECO:0007669"/>
    <property type="project" value="TreeGrafter"/>
</dbReference>
<feature type="domain" description="Protein kinase" evidence="2">
    <location>
        <begin position="1"/>
        <end position="163"/>
    </location>
</feature>
<dbReference type="OrthoDB" id="10252171at2759"/>